<evidence type="ECO:0000313" key="3">
    <source>
        <dbReference type="Proteomes" id="UP001212997"/>
    </source>
</evidence>
<name>A0AAD5V539_9APHY</name>
<evidence type="ECO:0000256" key="1">
    <source>
        <dbReference type="SAM" id="Coils"/>
    </source>
</evidence>
<reference evidence="2" key="1">
    <citation type="submission" date="2022-07" db="EMBL/GenBank/DDBJ databases">
        <title>Genome Sequence of Physisporinus lineatus.</title>
        <authorList>
            <person name="Buettner E."/>
        </authorList>
    </citation>
    <scope>NUCLEOTIDE SEQUENCE</scope>
    <source>
        <strain evidence="2">VT162</strain>
    </source>
</reference>
<dbReference type="AlphaFoldDB" id="A0AAD5V539"/>
<dbReference type="EMBL" id="JANAWD010000132">
    <property type="protein sequence ID" value="KAJ3486097.1"/>
    <property type="molecule type" value="Genomic_DNA"/>
</dbReference>
<evidence type="ECO:0000313" key="2">
    <source>
        <dbReference type="EMBL" id="KAJ3486097.1"/>
    </source>
</evidence>
<feature type="coiled-coil region" evidence="1">
    <location>
        <begin position="130"/>
        <end position="157"/>
    </location>
</feature>
<sequence>MCQITLHSPTCRFHQGLNPQQLPQDLMPQLHQALAARAQYMSLIPPQYYPRQLGPLIVTGQQDNQQTGQVNDPAMLQQFLQHPPPQMLFSQLPQMGQAPLYGHNLQSQLLNGVYLPQGNLQQHAYRPMSFQDLRDRAQIIQNTIKDMEVRLQNARAEPEVESAHEASQLNLRLVSRKELLNKLDTAIQLMKQQGLEGATVDQMLAMRPESPASPQYMQAHWQPSAEDDDPLLRVGFPNLCA</sequence>
<keyword evidence="3" id="KW-1185">Reference proteome</keyword>
<accession>A0AAD5V539</accession>
<dbReference type="Proteomes" id="UP001212997">
    <property type="component" value="Unassembled WGS sequence"/>
</dbReference>
<organism evidence="2 3">
    <name type="scientific">Meripilus lineatus</name>
    <dbReference type="NCBI Taxonomy" id="2056292"/>
    <lineage>
        <taxon>Eukaryota</taxon>
        <taxon>Fungi</taxon>
        <taxon>Dikarya</taxon>
        <taxon>Basidiomycota</taxon>
        <taxon>Agaricomycotina</taxon>
        <taxon>Agaricomycetes</taxon>
        <taxon>Polyporales</taxon>
        <taxon>Meripilaceae</taxon>
        <taxon>Meripilus</taxon>
    </lineage>
</organism>
<protein>
    <submittedName>
        <fullName evidence="2">Uncharacterized protein</fullName>
    </submittedName>
</protein>
<comment type="caution">
    <text evidence="2">The sequence shown here is derived from an EMBL/GenBank/DDBJ whole genome shotgun (WGS) entry which is preliminary data.</text>
</comment>
<proteinExistence type="predicted"/>
<gene>
    <name evidence="2" type="ORF">NLI96_g4503</name>
</gene>
<keyword evidence="1" id="KW-0175">Coiled coil</keyword>